<dbReference type="InParanoid" id="A0A0C3HV43"/>
<evidence type="ECO:0000256" key="7">
    <source>
        <dbReference type="SAM" id="Phobius"/>
    </source>
</evidence>
<dbReference type="GO" id="GO:0022857">
    <property type="term" value="F:transmembrane transporter activity"/>
    <property type="evidence" value="ECO:0007669"/>
    <property type="project" value="TreeGrafter"/>
</dbReference>
<proteinExistence type="inferred from homology"/>
<dbReference type="HOGENOM" id="CLU_000960_22_1_1"/>
<evidence type="ECO:0000256" key="3">
    <source>
        <dbReference type="ARBA" id="ARBA00022448"/>
    </source>
</evidence>
<dbReference type="GO" id="GO:0005886">
    <property type="term" value="C:plasma membrane"/>
    <property type="evidence" value="ECO:0007669"/>
    <property type="project" value="TreeGrafter"/>
</dbReference>
<keyword evidence="3" id="KW-0813">Transport</keyword>
<evidence type="ECO:0000313" key="9">
    <source>
        <dbReference type="Proteomes" id="UP000054321"/>
    </source>
</evidence>
<evidence type="ECO:0000313" key="8">
    <source>
        <dbReference type="EMBL" id="KIN06875.1"/>
    </source>
</evidence>
<keyword evidence="9" id="KW-1185">Reference proteome</keyword>
<dbReference type="OrthoDB" id="10021397at2759"/>
<reference evidence="8 9" key="1">
    <citation type="submission" date="2014-04" db="EMBL/GenBank/DDBJ databases">
        <authorList>
            <consortium name="DOE Joint Genome Institute"/>
            <person name="Kuo A."/>
            <person name="Martino E."/>
            <person name="Perotto S."/>
            <person name="Kohler A."/>
            <person name="Nagy L.G."/>
            <person name="Floudas D."/>
            <person name="Copeland A."/>
            <person name="Barry K.W."/>
            <person name="Cichocki N."/>
            <person name="Veneault-Fourrey C."/>
            <person name="LaButti K."/>
            <person name="Lindquist E.A."/>
            <person name="Lipzen A."/>
            <person name="Lundell T."/>
            <person name="Morin E."/>
            <person name="Murat C."/>
            <person name="Sun H."/>
            <person name="Tunlid A."/>
            <person name="Henrissat B."/>
            <person name="Grigoriev I.V."/>
            <person name="Hibbett D.S."/>
            <person name="Martin F."/>
            <person name="Nordberg H.P."/>
            <person name="Cantor M.N."/>
            <person name="Hua S.X."/>
        </authorList>
    </citation>
    <scope>NUCLEOTIDE SEQUENCE [LARGE SCALE GENOMIC DNA]</scope>
    <source>
        <strain evidence="8 9">Zn</strain>
    </source>
</reference>
<comment type="subcellular location">
    <subcellularLocation>
        <location evidence="1">Membrane</location>
        <topology evidence="1">Multi-pass membrane protein</topology>
    </subcellularLocation>
</comment>
<evidence type="ECO:0000256" key="6">
    <source>
        <dbReference type="ARBA" id="ARBA00023136"/>
    </source>
</evidence>
<protein>
    <recommendedName>
        <fullName evidence="10">Major facilitator superfamily (MFS) profile domain-containing protein</fullName>
    </recommendedName>
</protein>
<sequence length="306" mass="33476">MPIAIGAVCAPVYLFMLLKIDPRPGVKFFDRAREVDYVGMILTVGAFMSGVMAVNFGGVQYPWNSCRIIGLFVCSGVLFTLLALQQVFTVFTTTSRRIFPVEFFKKKTILILFAMTSAFTRSDSAFEFGVRLLPYIFLMILAIISNGAILSAYGYYMPWYAIGGILVVIGGELMYTVDDMTSVARVYTVVEPEVVPSAVGFITCAQISGVTIALAIANAVFLNQSKTKIQELLLNVPKEQIQQAITRVGSQFFNELNGAVREEVLQAIVTAMSKTYIPVITAGALVLVLSLFIKRERLFMTAGGGA</sequence>
<feature type="transmembrane region" description="Helical" evidence="7">
    <location>
        <begin position="275"/>
        <end position="293"/>
    </location>
</feature>
<organism evidence="8 9">
    <name type="scientific">Oidiodendron maius (strain Zn)</name>
    <dbReference type="NCBI Taxonomy" id="913774"/>
    <lineage>
        <taxon>Eukaryota</taxon>
        <taxon>Fungi</taxon>
        <taxon>Dikarya</taxon>
        <taxon>Ascomycota</taxon>
        <taxon>Pezizomycotina</taxon>
        <taxon>Leotiomycetes</taxon>
        <taxon>Leotiomycetes incertae sedis</taxon>
        <taxon>Myxotrichaceae</taxon>
        <taxon>Oidiodendron</taxon>
    </lineage>
</organism>
<dbReference type="PANTHER" id="PTHR23501">
    <property type="entry name" value="MAJOR FACILITATOR SUPERFAMILY"/>
    <property type="match status" value="1"/>
</dbReference>
<gene>
    <name evidence="8" type="ORF">OIDMADRAFT_36630</name>
</gene>
<evidence type="ECO:0000256" key="4">
    <source>
        <dbReference type="ARBA" id="ARBA00022692"/>
    </source>
</evidence>
<feature type="transmembrane region" description="Helical" evidence="7">
    <location>
        <begin position="159"/>
        <end position="177"/>
    </location>
</feature>
<accession>A0A0C3HV43</accession>
<comment type="similarity">
    <text evidence="2">Belongs to the major facilitator superfamily. TCR/Tet family.</text>
</comment>
<dbReference type="EMBL" id="KN832870">
    <property type="protein sequence ID" value="KIN06875.1"/>
    <property type="molecule type" value="Genomic_DNA"/>
</dbReference>
<keyword evidence="5 7" id="KW-1133">Transmembrane helix</keyword>
<feature type="transmembrane region" description="Helical" evidence="7">
    <location>
        <begin position="37"/>
        <end position="56"/>
    </location>
</feature>
<evidence type="ECO:0000256" key="5">
    <source>
        <dbReference type="ARBA" id="ARBA00022989"/>
    </source>
</evidence>
<feature type="transmembrane region" description="Helical" evidence="7">
    <location>
        <begin position="68"/>
        <end position="91"/>
    </location>
</feature>
<evidence type="ECO:0000256" key="2">
    <source>
        <dbReference type="ARBA" id="ARBA00007520"/>
    </source>
</evidence>
<keyword evidence="6 7" id="KW-0472">Membrane</keyword>
<evidence type="ECO:0000256" key="1">
    <source>
        <dbReference type="ARBA" id="ARBA00004141"/>
    </source>
</evidence>
<feature type="transmembrane region" description="Helical" evidence="7">
    <location>
        <begin position="132"/>
        <end position="152"/>
    </location>
</feature>
<keyword evidence="4 7" id="KW-0812">Transmembrane</keyword>
<dbReference type="Proteomes" id="UP000054321">
    <property type="component" value="Unassembled WGS sequence"/>
</dbReference>
<dbReference type="AlphaFoldDB" id="A0A0C3HV43"/>
<dbReference type="PANTHER" id="PTHR23501:SF12">
    <property type="entry name" value="MAJOR FACILITATOR SUPERFAMILY (MFS) PROFILE DOMAIN-CONTAINING PROTEIN-RELATED"/>
    <property type="match status" value="1"/>
</dbReference>
<name>A0A0C3HV43_OIDMZ</name>
<reference evidence="9" key="2">
    <citation type="submission" date="2015-01" db="EMBL/GenBank/DDBJ databases">
        <title>Evolutionary Origins and Diversification of the Mycorrhizal Mutualists.</title>
        <authorList>
            <consortium name="DOE Joint Genome Institute"/>
            <consortium name="Mycorrhizal Genomics Consortium"/>
            <person name="Kohler A."/>
            <person name="Kuo A."/>
            <person name="Nagy L.G."/>
            <person name="Floudas D."/>
            <person name="Copeland A."/>
            <person name="Barry K.W."/>
            <person name="Cichocki N."/>
            <person name="Veneault-Fourrey C."/>
            <person name="LaButti K."/>
            <person name="Lindquist E.A."/>
            <person name="Lipzen A."/>
            <person name="Lundell T."/>
            <person name="Morin E."/>
            <person name="Murat C."/>
            <person name="Riley R."/>
            <person name="Ohm R."/>
            <person name="Sun H."/>
            <person name="Tunlid A."/>
            <person name="Henrissat B."/>
            <person name="Grigoriev I.V."/>
            <person name="Hibbett D.S."/>
            <person name="Martin F."/>
        </authorList>
    </citation>
    <scope>NUCLEOTIDE SEQUENCE [LARGE SCALE GENOMIC DNA]</scope>
    <source>
        <strain evidence="9">Zn</strain>
    </source>
</reference>
<feature type="transmembrane region" description="Helical" evidence="7">
    <location>
        <begin position="197"/>
        <end position="222"/>
    </location>
</feature>
<evidence type="ECO:0008006" key="10">
    <source>
        <dbReference type="Google" id="ProtNLM"/>
    </source>
</evidence>